<dbReference type="FunFam" id="1.10.287.950:FF:000001">
    <property type="entry name" value="Methyl-accepting chemotaxis sensory transducer"/>
    <property type="match status" value="1"/>
</dbReference>
<dbReference type="SMART" id="SM00304">
    <property type="entry name" value="HAMP"/>
    <property type="match status" value="2"/>
</dbReference>
<feature type="transmembrane region" description="Helical" evidence="12">
    <location>
        <begin position="12"/>
        <end position="32"/>
    </location>
</feature>
<keyword evidence="4" id="KW-0145">Chemotaxis</keyword>
<evidence type="ECO:0000256" key="4">
    <source>
        <dbReference type="ARBA" id="ARBA00022500"/>
    </source>
</evidence>
<keyword evidence="6 12" id="KW-1133">Transmembrane helix</keyword>
<dbReference type="Gene3D" id="1.10.287.950">
    <property type="entry name" value="Methyl-accepting chemotaxis protein"/>
    <property type="match status" value="1"/>
</dbReference>
<organism evidence="15 16">
    <name type="scientific">Pseudomonas putida</name>
    <name type="common">Arthrobacter siderocapsulatus</name>
    <dbReference type="NCBI Taxonomy" id="303"/>
    <lineage>
        <taxon>Bacteria</taxon>
        <taxon>Pseudomonadati</taxon>
        <taxon>Pseudomonadota</taxon>
        <taxon>Gammaproteobacteria</taxon>
        <taxon>Pseudomonadales</taxon>
        <taxon>Pseudomonadaceae</taxon>
        <taxon>Pseudomonas</taxon>
    </lineage>
</organism>
<keyword evidence="8 10" id="KW-0807">Transducer</keyword>
<dbReference type="GO" id="GO:0005886">
    <property type="term" value="C:plasma membrane"/>
    <property type="evidence" value="ECO:0007669"/>
    <property type="project" value="UniProtKB-SubCell"/>
</dbReference>
<dbReference type="GO" id="GO:0004888">
    <property type="term" value="F:transmembrane signaling receptor activity"/>
    <property type="evidence" value="ECO:0007669"/>
    <property type="project" value="InterPro"/>
</dbReference>
<dbReference type="AlphaFoldDB" id="A0A177SCM6"/>
<accession>A0A177SCM6</accession>
<evidence type="ECO:0000256" key="12">
    <source>
        <dbReference type="SAM" id="Phobius"/>
    </source>
</evidence>
<evidence type="ECO:0000256" key="9">
    <source>
        <dbReference type="ARBA" id="ARBA00029447"/>
    </source>
</evidence>
<dbReference type="PROSITE" id="PS50885">
    <property type="entry name" value="HAMP"/>
    <property type="match status" value="1"/>
</dbReference>
<dbReference type="PROSITE" id="PS50111">
    <property type="entry name" value="CHEMOTAXIS_TRANSDUC_2"/>
    <property type="match status" value="1"/>
</dbReference>
<dbReference type="CDD" id="cd06225">
    <property type="entry name" value="HAMP"/>
    <property type="match status" value="1"/>
</dbReference>
<sequence length="541" mass="58370">MRVRNLSIGARAGFAFAILAVLVLLLGAVAIFEAEKMDSSTKKITGYWQPGSHALAQVGLALGRTRALTLRSILQRDPQERQRTLELISERQAEISGNLESYQQSIDSPRNRELFEAFKTSFDQYSGLQRQLLEAVRGDRTEEAIDVLNGPIVAHADAMMNDLGELIRYNYDGLLESGRISGEAYDRAIVIMAATLVVILLAMIAIAAVLTRSIVLPLHEAVVVADRVSHGDLTQEINVYGKDEPALLLESMRTMQERLRTTLRQIAESSDRLASASEELHAVTDDTSRGLLQQSAEIEQAATAVNEMTAAVEEVASNAVTTSDASRRADDTTQHGRAQVDQALASIQSLVSDVGYTAQEVEELANHVNNISRVLDVIGSIADQTNLLALNAAIEAARAGEAGRGFAVVADEVRALAHRTQQSTEEIEQMIGGVQAGTHRAVSTMHSSQSQASQTLVVAQAADEALKVIAEAIAAINERNLVIASASEEQASVAREVDRNLVNIRDLSMQTSAGANQTNAASQELSRLAVELNVMISKFKV</sequence>
<dbReference type="Proteomes" id="UP000077752">
    <property type="component" value="Unassembled WGS sequence"/>
</dbReference>
<evidence type="ECO:0000313" key="16">
    <source>
        <dbReference type="Proteomes" id="UP000077752"/>
    </source>
</evidence>
<evidence type="ECO:0000256" key="2">
    <source>
        <dbReference type="ARBA" id="ARBA00022475"/>
    </source>
</evidence>
<comment type="subcellular location">
    <subcellularLocation>
        <location evidence="1">Cell membrane</location>
        <topology evidence="1">Multi-pass membrane protein</topology>
    </subcellularLocation>
</comment>
<evidence type="ECO:0000256" key="8">
    <source>
        <dbReference type="ARBA" id="ARBA00023224"/>
    </source>
</evidence>
<dbReference type="InterPro" id="IPR024478">
    <property type="entry name" value="HlyB_4HB_MCP"/>
</dbReference>
<comment type="similarity">
    <text evidence="9">Belongs to the methyl-accepting chemotaxis (MCP) protein family.</text>
</comment>
<dbReference type="SMART" id="SM00283">
    <property type="entry name" value="MA"/>
    <property type="match status" value="1"/>
</dbReference>
<comment type="caution">
    <text evidence="15">The sequence shown here is derived from an EMBL/GenBank/DDBJ whole genome shotgun (WGS) entry which is preliminary data.</text>
</comment>
<reference evidence="15 16" key="1">
    <citation type="submission" date="2016-03" db="EMBL/GenBank/DDBJ databases">
        <title>Draft Genome Assembly of Pseudomonas putida strain CBF10-2.</title>
        <authorList>
            <person name="Iyer R.S."/>
            <person name="Damania A."/>
        </authorList>
    </citation>
    <scope>NUCLEOTIDE SEQUENCE [LARGE SCALE GENOMIC DNA]</scope>
    <source>
        <strain evidence="15 16">CBF10-2</strain>
    </source>
</reference>
<dbReference type="SUPFAM" id="SSF58104">
    <property type="entry name" value="Methyl-accepting chemotaxis protein (MCP) signaling domain"/>
    <property type="match status" value="1"/>
</dbReference>
<dbReference type="InterPro" id="IPR004089">
    <property type="entry name" value="MCPsignal_dom"/>
</dbReference>
<dbReference type="GO" id="GO:0006935">
    <property type="term" value="P:chemotaxis"/>
    <property type="evidence" value="ECO:0007669"/>
    <property type="project" value="UniProtKB-KW"/>
</dbReference>
<name>A0A177SCM6_PSEPU</name>
<feature type="transmembrane region" description="Helical" evidence="12">
    <location>
        <begin position="188"/>
        <end position="210"/>
    </location>
</feature>
<dbReference type="GO" id="GO:0007165">
    <property type="term" value="P:signal transduction"/>
    <property type="evidence" value="ECO:0007669"/>
    <property type="project" value="UniProtKB-KW"/>
</dbReference>
<evidence type="ECO:0000313" key="15">
    <source>
        <dbReference type="EMBL" id="OAI86193.1"/>
    </source>
</evidence>
<evidence type="ECO:0000256" key="11">
    <source>
        <dbReference type="SAM" id="MobiDB-lite"/>
    </source>
</evidence>
<evidence type="ECO:0000256" key="5">
    <source>
        <dbReference type="ARBA" id="ARBA00022692"/>
    </source>
</evidence>
<evidence type="ECO:0000256" key="6">
    <source>
        <dbReference type="ARBA" id="ARBA00022989"/>
    </source>
</evidence>
<dbReference type="CDD" id="cd19411">
    <property type="entry name" value="MCP2201-like_sensor"/>
    <property type="match status" value="1"/>
</dbReference>
<evidence type="ECO:0000256" key="10">
    <source>
        <dbReference type="PROSITE-ProRule" id="PRU00284"/>
    </source>
</evidence>
<dbReference type="EMBL" id="LUCV01000040">
    <property type="protein sequence ID" value="OAI86193.1"/>
    <property type="molecule type" value="Genomic_DNA"/>
</dbReference>
<evidence type="ECO:0000256" key="3">
    <source>
        <dbReference type="ARBA" id="ARBA00022481"/>
    </source>
</evidence>
<keyword evidence="7 12" id="KW-0472">Membrane</keyword>
<dbReference type="InterPro" id="IPR047347">
    <property type="entry name" value="YvaQ-like_sensor"/>
</dbReference>
<dbReference type="PANTHER" id="PTHR32089:SF120">
    <property type="entry name" value="METHYL-ACCEPTING CHEMOTAXIS PROTEIN TLPQ"/>
    <property type="match status" value="1"/>
</dbReference>
<feature type="domain" description="HAMP" evidence="14">
    <location>
        <begin position="212"/>
        <end position="264"/>
    </location>
</feature>
<keyword evidence="2" id="KW-1003">Cell membrane</keyword>
<dbReference type="InterPro" id="IPR003660">
    <property type="entry name" value="HAMP_dom"/>
</dbReference>
<evidence type="ECO:0000256" key="1">
    <source>
        <dbReference type="ARBA" id="ARBA00004651"/>
    </source>
</evidence>
<dbReference type="Pfam" id="PF12729">
    <property type="entry name" value="4HB_MCP_1"/>
    <property type="match status" value="1"/>
</dbReference>
<keyword evidence="3" id="KW-0488">Methylation</keyword>
<gene>
    <name evidence="15" type="ORF">AYO28_00430</name>
</gene>
<evidence type="ECO:0000259" key="13">
    <source>
        <dbReference type="PROSITE" id="PS50111"/>
    </source>
</evidence>
<dbReference type="Pfam" id="PF00672">
    <property type="entry name" value="HAMP"/>
    <property type="match status" value="1"/>
</dbReference>
<proteinExistence type="inferred from homology"/>
<dbReference type="Pfam" id="PF00015">
    <property type="entry name" value="MCPsignal"/>
    <property type="match status" value="1"/>
</dbReference>
<feature type="compositionally biased region" description="Basic and acidic residues" evidence="11">
    <location>
        <begin position="325"/>
        <end position="334"/>
    </location>
</feature>
<dbReference type="InterPro" id="IPR004090">
    <property type="entry name" value="Chemotax_Me-accpt_rcpt"/>
</dbReference>
<protein>
    <submittedName>
        <fullName evidence="15">Chemotaxis protein</fullName>
    </submittedName>
</protein>
<feature type="domain" description="Methyl-accepting transducer" evidence="13">
    <location>
        <begin position="269"/>
        <end position="505"/>
    </location>
</feature>
<keyword evidence="5 12" id="KW-0812">Transmembrane</keyword>
<dbReference type="PANTHER" id="PTHR32089">
    <property type="entry name" value="METHYL-ACCEPTING CHEMOTAXIS PROTEIN MCPB"/>
    <property type="match status" value="1"/>
</dbReference>
<dbReference type="PRINTS" id="PR00260">
    <property type="entry name" value="CHEMTRNSDUCR"/>
</dbReference>
<feature type="region of interest" description="Disordered" evidence="11">
    <location>
        <begin position="317"/>
        <end position="337"/>
    </location>
</feature>
<dbReference type="RefSeq" id="WP_064304056.1">
    <property type="nucleotide sequence ID" value="NZ_LUCV01000040.1"/>
</dbReference>
<evidence type="ECO:0000259" key="14">
    <source>
        <dbReference type="PROSITE" id="PS50885"/>
    </source>
</evidence>
<dbReference type="CDD" id="cd11386">
    <property type="entry name" value="MCP_signal"/>
    <property type="match status" value="1"/>
</dbReference>
<evidence type="ECO:0000256" key="7">
    <source>
        <dbReference type="ARBA" id="ARBA00023136"/>
    </source>
</evidence>